<proteinExistence type="predicted"/>
<keyword evidence="2" id="KW-1185">Reference proteome</keyword>
<reference evidence="2" key="1">
    <citation type="journal article" date="2019" name="Int. J. Syst. Evol. Microbiol.">
        <title>The Global Catalogue of Microorganisms (GCM) 10K type strain sequencing project: providing services to taxonomists for standard genome sequencing and annotation.</title>
        <authorList>
            <consortium name="The Broad Institute Genomics Platform"/>
            <consortium name="The Broad Institute Genome Sequencing Center for Infectious Disease"/>
            <person name="Wu L."/>
            <person name="Ma J."/>
        </authorList>
    </citation>
    <scope>NUCLEOTIDE SEQUENCE [LARGE SCALE GENOMIC DNA]</scope>
    <source>
        <strain evidence="2">CGMCC 1.16275</strain>
    </source>
</reference>
<dbReference type="EMBL" id="JBHUDY010000001">
    <property type="protein sequence ID" value="MFD1610969.1"/>
    <property type="molecule type" value="Genomic_DNA"/>
</dbReference>
<evidence type="ECO:0000313" key="2">
    <source>
        <dbReference type="Proteomes" id="UP001597115"/>
    </source>
</evidence>
<protein>
    <submittedName>
        <fullName evidence="1">Uncharacterized protein</fullName>
    </submittedName>
</protein>
<dbReference type="RefSeq" id="WP_380887150.1">
    <property type="nucleotide sequence ID" value="NZ_JBHUDY010000001.1"/>
</dbReference>
<gene>
    <name evidence="1" type="ORF">ACFSCW_04050</name>
</gene>
<accession>A0ABW4I1J1</accession>
<name>A0ABW4I1J1_9SPHN</name>
<organism evidence="1 2">
    <name type="scientific">Sphingomonas tabacisoli</name>
    <dbReference type="NCBI Taxonomy" id="2249466"/>
    <lineage>
        <taxon>Bacteria</taxon>
        <taxon>Pseudomonadati</taxon>
        <taxon>Pseudomonadota</taxon>
        <taxon>Alphaproteobacteria</taxon>
        <taxon>Sphingomonadales</taxon>
        <taxon>Sphingomonadaceae</taxon>
        <taxon>Sphingomonas</taxon>
    </lineage>
</organism>
<comment type="caution">
    <text evidence="1">The sequence shown here is derived from an EMBL/GenBank/DDBJ whole genome shotgun (WGS) entry which is preliminary data.</text>
</comment>
<sequence length="67" mass="7268">MLEALEARAEAVGARAVARAKRRLVAEFGEPGIDVAETERGVVLSGRGLWLRLLASGRLRWIGGLLR</sequence>
<dbReference type="Proteomes" id="UP001597115">
    <property type="component" value="Unassembled WGS sequence"/>
</dbReference>
<evidence type="ECO:0000313" key="1">
    <source>
        <dbReference type="EMBL" id="MFD1610969.1"/>
    </source>
</evidence>